<dbReference type="EMBL" id="LR593886">
    <property type="protein sequence ID" value="VTR95857.1"/>
    <property type="molecule type" value="Genomic_DNA"/>
</dbReference>
<feature type="domain" description="Guanylate cyclase" evidence="2">
    <location>
        <begin position="389"/>
        <end position="515"/>
    </location>
</feature>
<keyword evidence="4" id="KW-1185">Reference proteome</keyword>
<organism evidence="3 4">
    <name type="scientific">Gemmata massiliana</name>
    <dbReference type="NCBI Taxonomy" id="1210884"/>
    <lineage>
        <taxon>Bacteria</taxon>
        <taxon>Pseudomonadati</taxon>
        <taxon>Planctomycetota</taxon>
        <taxon>Planctomycetia</taxon>
        <taxon>Gemmatales</taxon>
        <taxon>Gemmataceae</taxon>
        <taxon>Gemmata</taxon>
    </lineage>
</organism>
<dbReference type="GO" id="GO:0006171">
    <property type="term" value="P:cAMP biosynthetic process"/>
    <property type="evidence" value="ECO:0007669"/>
    <property type="project" value="TreeGrafter"/>
</dbReference>
<dbReference type="InterPro" id="IPR050697">
    <property type="entry name" value="Adenylyl/Guanylyl_Cyclase_3/4"/>
</dbReference>
<gene>
    <name evidence="3" type="ORF">SOIL9_18570</name>
</gene>
<feature type="domain" description="FHA" evidence="1">
    <location>
        <begin position="42"/>
        <end position="103"/>
    </location>
</feature>
<dbReference type="Pfam" id="PF00211">
    <property type="entry name" value="Guanylate_cyc"/>
    <property type="match status" value="1"/>
</dbReference>
<dbReference type="PANTHER" id="PTHR43081">
    <property type="entry name" value="ADENYLATE CYCLASE, TERMINAL-DIFFERENTIATION SPECIFIC-RELATED"/>
    <property type="match status" value="1"/>
</dbReference>
<dbReference type="GO" id="GO:0004016">
    <property type="term" value="F:adenylate cyclase activity"/>
    <property type="evidence" value="ECO:0007669"/>
    <property type="project" value="UniProtKB-ARBA"/>
</dbReference>
<dbReference type="PROSITE" id="PS50125">
    <property type="entry name" value="GUANYLATE_CYCLASE_2"/>
    <property type="match status" value="1"/>
</dbReference>
<dbReference type="PROSITE" id="PS50006">
    <property type="entry name" value="FHA_DOMAIN"/>
    <property type="match status" value="1"/>
</dbReference>
<dbReference type="KEGG" id="gms:SOIL9_18570"/>
<dbReference type="InterPro" id="IPR000253">
    <property type="entry name" value="FHA_dom"/>
</dbReference>
<dbReference type="Gene3D" id="2.60.200.20">
    <property type="match status" value="1"/>
</dbReference>
<dbReference type="Gene3D" id="3.30.70.1230">
    <property type="entry name" value="Nucleotide cyclase"/>
    <property type="match status" value="1"/>
</dbReference>
<evidence type="ECO:0008006" key="5">
    <source>
        <dbReference type="Google" id="ProtNLM"/>
    </source>
</evidence>
<dbReference type="GO" id="GO:0035556">
    <property type="term" value="P:intracellular signal transduction"/>
    <property type="evidence" value="ECO:0007669"/>
    <property type="project" value="InterPro"/>
</dbReference>
<proteinExistence type="predicted"/>
<evidence type="ECO:0000313" key="4">
    <source>
        <dbReference type="Proteomes" id="UP000464178"/>
    </source>
</evidence>
<evidence type="ECO:0000259" key="1">
    <source>
        <dbReference type="PROSITE" id="PS50006"/>
    </source>
</evidence>
<name>A0A6P2D4N8_9BACT</name>
<evidence type="ECO:0000259" key="2">
    <source>
        <dbReference type="PROSITE" id="PS50125"/>
    </source>
</evidence>
<dbReference type="SUPFAM" id="SSF55073">
    <property type="entry name" value="Nucleotide cyclase"/>
    <property type="match status" value="1"/>
</dbReference>
<dbReference type="Proteomes" id="UP000464178">
    <property type="component" value="Chromosome"/>
</dbReference>
<dbReference type="CDD" id="cd07302">
    <property type="entry name" value="CHD"/>
    <property type="match status" value="1"/>
</dbReference>
<accession>A0A6P2D4N8</accession>
<dbReference type="InterPro" id="IPR001054">
    <property type="entry name" value="A/G_cyclase"/>
</dbReference>
<reference evidence="3 4" key="1">
    <citation type="submission" date="2019-05" db="EMBL/GenBank/DDBJ databases">
        <authorList>
            <consortium name="Science for Life Laboratories"/>
        </authorList>
    </citation>
    <scope>NUCLEOTIDE SEQUENCE [LARGE SCALE GENOMIC DNA]</scope>
    <source>
        <strain evidence="3">Soil9</strain>
    </source>
</reference>
<dbReference type="PANTHER" id="PTHR43081:SF20">
    <property type="entry name" value="TWO-COMPONENT RESPONSE REGULATOR"/>
    <property type="match status" value="1"/>
</dbReference>
<evidence type="ECO:0000313" key="3">
    <source>
        <dbReference type="EMBL" id="VTR95857.1"/>
    </source>
</evidence>
<dbReference type="InterPro" id="IPR029787">
    <property type="entry name" value="Nucleotide_cyclase"/>
</dbReference>
<protein>
    <recommendedName>
        <fullName evidence="5">Guanylate cyclase domain-containing protein</fullName>
    </recommendedName>
</protein>
<dbReference type="AlphaFoldDB" id="A0A6P2D4N8"/>
<sequence>MRSLQTMAELEAITDIQADPKKSAVMARQYGRRFPLTPNKAMNLGRDEGKMDIAVPEDDQISRFQAVVTWEPAKEKLTVQTRPTSPGYPNPPANQTLVFDERAKKLVEAPQGKCLVGRGESFWIGQTRFTLHNDEESQHESPVDATIAPRQEEKTRAQLEEIPFANPAAALRAMENLPNTIRAITTEQALFRQMLRVVMDAMPRADACAIVRVPPDCPPSEKRLNLVEYNVRPNTPHSQGGFAPSKRLAHRAIMERRRSCLHCWSPDPTGAGGATELTMADTHVHGVTPWAVCTPFQDGSRYALYVAGQTSGQWDLLDKASQDKIVSDLTQYQKIAELLVGMIETTLRVSRLTEQNKVIRRAWPQSLWKYLDDPAELERMLVPEEKEITTLFCDLRNYSLFASQHASELLASQREIGNALNTMASTITDRDGVVGGFRGDAVLGFWGWPKPQARQVELAARAAISIAGRLGDWTRSGRCGVGITHGTAVAGRLGAHDLAVVDLYGPVVNLTFRLEAMTKAFGVPIIVSGEVSKQVAEADPTGREMRTRVLGKVRAKGFPDPVWAYELYSAQTPSVPDWLQEEWTATVELFTEGKWTECYEELTTRFTDDTVGKCLIRVMDATKRRPPANWDGSFVPPAPSGSE</sequence>